<sequence>MLSTIYSINNFNVGDIIEAEFQGPMANEVIGRQRKSKAAMTIRGNIILLATDKWQDPYVCCQSNETQSKKDKYSNCKSLCLLILQKKIKVRVLGVAGHPPWISLSMLEPQEVIDYRYQDLNISDYSSIMIAIQILHKLFD</sequence>
<gene>
    <name evidence="1" type="ORF">CPELLU_LOCUS15615</name>
</gene>
<dbReference type="Proteomes" id="UP000789759">
    <property type="component" value="Unassembled WGS sequence"/>
</dbReference>
<reference evidence="1" key="1">
    <citation type="submission" date="2021-06" db="EMBL/GenBank/DDBJ databases">
        <authorList>
            <person name="Kallberg Y."/>
            <person name="Tangrot J."/>
            <person name="Rosling A."/>
        </authorList>
    </citation>
    <scope>NUCLEOTIDE SEQUENCE</scope>
    <source>
        <strain evidence="1">FL966</strain>
    </source>
</reference>
<comment type="caution">
    <text evidence="1">The sequence shown here is derived from an EMBL/GenBank/DDBJ whole genome shotgun (WGS) entry which is preliminary data.</text>
</comment>
<proteinExistence type="predicted"/>
<accession>A0A9N9NXU0</accession>
<name>A0A9N9NXU0_9GLOM</name>
<keyword evidence="2" id="KW-1185">Reference proteome</keyword>
<evidence type="ECO:0000313" key="1">
    <source>
        <dbReference type="EMBL" id="CAG8766534.1"/>
    </source>
</evidence>
<protein>
    <submittedName>
        <fullName evidence="1">6582_t:CDS:1</fullName>
    </submittedName>
</protein>
<evidence type="ECO:0000313" key="2">
    <source>
        <dbReference type="Proteomes" id="UP000789759"/>
    </source>
</evidence>
<dbReference type="EMBL" id="CAJVQA010020958">
    <property type="protein sequence ID" value="CAG8766534.1"/>
    <property type="molecule type" value="Genomic_DNA"/>
</dbReference>
<dbReference type="AlphaFoldDB" id="A0A9N9NXU0"/>
<organism evidence="1 2">
    <name type="scientific">Cetraspora pellucida</name>
    <dbReference type="NCBI Taxonomy" id="1433469"/>
    <lineage>
        <taxon>Eukaryota</taxon>
        <taxon>Fungi</taxon>
        <taxon>Fungi incertae sedis</taxon>
        <taxon>Mucoromycota</taxon>
        <taxon>Glomeromycotina</taxon>
        <taxon>Glomeromycetes</taxon>
        <taxon>Diversisporales</taxon>
        <taxon>Gigasporaceae</taxon>
        <taxon>Cetraspora</taxon>
    </lineage>
</organism>